<evidence type="ECO:0000259" key="7">
    <source>
        <dbReference type="Pfam" id="PF13086"/>
    </source>
</evidence>
<dbReference type="OrthoDB" id="2285229at2759"/>
<dbReference type="VEuPathDB" id="ToxoDB:EBH_0043680"/>
<dbReference type="CDD" id="cd18808">
    <property type="entry name" value="SF1_C_Upf1"/>
    <property type="match status" value="1"/>
</dbReference>
<dbReference type="PANTHER" id="PTHR43788">
    <property type="entry name" value="DNA2/NAM7 HELICASE FAMILY MEMBER"/>
    <property type="match status" value="1"/>
</dbReference>
<feature type="region of interest" description="Disordered" evidence="6">
    <location>
        <begin position="377"/>
        <end position="406"/>
    </location>
</feature>
<accession>U6LDB6</accession>
<evidence type="ECO:0000256" key="3">
    <source>
        <dbReference type="ARBA" id="ARBA00022801"/>
    </source>
</evidence>
<keyword evidence="2" id="KW-0547">Nucleotide-binding</keyword>
<name>U6LDB6_9EIME</name>
<sequence>MPTQGRRCLWGVTRCLRRPLAGYCPALPRSIPTPLPDNRLREGGHSVSVTSNSQLANGNVSINSSSSGSFGGWHSSLLREITPRRTLCRLGVSLRAASPAETNPVTATGPPRTAVRAATPTSIRPATGSKPDLNRGTAEAAEVTAAAATAHAQSSPCHPLVFGGLSAAQGGELNLTSYSPLDRTLLCIGGETTHGQWKQELQQTQKEQQHQAGQQHVQHRLCFEPTLKTAVRRPFIGGNDHSNNSDSTCCHSSCCIETTGFCHPIEATAVLATAAATLPASAAETDHPCIEGQHSEALQKGHGPSGAIAAAVTAPALISGPVPAAEGHRHSISGRGVPRADHRKAAARAFPVADCGETGSSTLSSPVASASAIPTSAATPKANIASRRGASTAVPTADNSGPNKTPTAAAVLHEDVVAVVPACSSCSLSSDSVWKKWLLLLSETDPQRLQELLLKYPPICKKHNKNTGAPGHGRFVVSFRQLLRLLEAAALHPHATEASVSVLRQRVRLGVEQQGGTGTVAAAAGATGVAESRKAMASVNPAAAAQIARRLAYVEGGLALLALEKGAQLMQSLLIRGVMLLAQASALLARELRLLHGDSFDFSSVIAQAAAAIAGLNVDSKASRPVVPRTTPIYTGQEQLPRRMQQQPLVLQKLLKVGGGKHRVRCVVCGGSLVVSAEELLRGRLACSDCATSSSALKATSTSNPAAGSTQAQFPGASYSGELSASSPSSLINHVKQHEQPEYGNLLRVLKQLETATSWSASRFALASPAFIASVCSSSRLPNIKVRVHPFPEALPHAFGSCGCSAAAVDAAETTPGPRAKPANPQLQHMEVAGLTLSPGSRFWAMPVSFIAAVHTRQVESLARLAETSSLQLLPAENVALASTSGAMRASAAAAHLEPIFVAAGTHAALRSLKNKLDQEGVETVRLSDEGAVLDALQAETPPHRALVLLDTIYQVNGNVTAVAAHTVAAVAALETAGHRLAKLKLKPRRVLVDESSQLTEFAALGALVNGADVVVLIGDERQLPPASALPPSASPRSLFSALKGGACRSVLLNVQFRMPPLLAAFISSHFYEGRLLTHSSRAGLLSPYESVLPSKQRQQHPQQFQRRPLQASDDADLAPLLYSRQHLIAASPASGAATQGTSGTRSTVGKTQCEDFVGGSRTVAVEYLDTAQDSCSFPWPDGSEGDKDLAKKLMEQLGAHYRSSEQACLSSRWAQELHSYTIPNVLPILFLDTSPWASGPSRRLAKITLPSVAPDSAAATYGLADAAGPSRSTDGCKTHVKSLPAEQRVKSSLQNPLSVTATTVIGEAFMVYRCVEVLLNSGASKQDIAVLTPYQAQAQLLSRVLHPAVGSGATEAVAVGGYQGFPEMSEFSGKPSVALFTQHRRKRITPEGAASGQAAFHSFSLISVYCTAQALDVLDERCRPHPQVFTVDGFQGHEREYIILSTVKGCRKSVREFFLFDPRRINVALSRASRGLIIVGNANALADASPTWSSFLLFLRTLGAALPLDHPSLRKTLTEGLLLPRPKPSQAVKQDPLSGLNRSKRMQPEKGEHGDLVVSRGSVETSE</sequence>
<keyword evidence="3" id="KW-0378">Hydrolase</keyword>
<dbReference type="SUPFAM" id="SSF52540">
    <property type="entry name" value="P-loop containing nucleoside triphosphate hydrolases"/>
    <property type="match status" value="1"/>
</dbReference>
<dbReference type="GO" id="GO:0016787">
    <property type="term" value="F:hydrolase activity"/>
    <property type="evidence" value="ECO:0007669"/>
    <property type="project" value="UniProtKB-KW"/>
</dbReference>
<reference evidence="9" key="1">
    <citation type="submission" date="2013-10" db="EMBL/GenBank/DDBJ databases">
        <title>Genomic analysis of the causative agents of coccidiosis in chickens.</title>
        <authorList>
            <person name="Reid A.J."/>
            <person name="Blake D."/>
            <person name="Billington K."/>
            <person name="Browne H."/>
            <person name="Dunn M."/>
            <person name="Hung S."/>
            <person name="Kawahara F."/>
            <person name="Miranda-Saavedra D."/>
            <person name="Mourier T."/>
            <person name="Nagra H."/>
            <person name="Otto T.D."/>
            <person name="Rawlings N."/>
            <person name="Sanchez A."/>
            <person name="Sanders M."/>
            <person name="Subramaniam C."/>
            <person name="Tay Y."/>
            <person name="Dear P."/>
            <person name="Doerig C."/>
            <person name="Gruber A."/>
            <person name="Parkinson J."/>
            <person name="Shirley M."/>
            <person name="Wan K.L."/>
            <person name="Berriman M."/>
            <person name="Tomley F."/>
            <person name="Pain A."/>
        </authorList>
    </citation>
    <scope>NUCLEOTIDE SEQUENCE [LARGE SCALE GENOMIC DNA]</scope>
    <source>
        <strain evidence="9">Houghton</strain>
    </source>
</reference>
<comment type="similarity">
    <text evidence="1">Belongs to the DNA2/NAM7 helicase family.</text>
</comment>
<feature type="compositionally biased region" description="Polar residues" evidence="6">
    <location>
        <begin position="393"/>
        <end position="406"/>
    </location>
</feature>
<feature type="domain" description="DNA2/NAM7 helicase-like C-terminal" evidence="8">
    <location>
        <begin position="1427"/>
        <end position="1483"/>
    </location>
</feature>
<keyword evidence="4" id="KW-0347">Helicase</keyword>
<dbReference type="Gene3D" id="3.40.50.300">
    <property type="entry name" value="P-loop containing nucleotide triphosphate hydrolases"/>
    <property type="match status" value="2"/>
</dbReference>
<dbReference type="InterPro" id="IPR047187">
    <property type="entry name" value="SF1_C_Upf1"/>
</dbReference>
<proteinExistence type="inferred from homology"/>
<feature type="compositionally biased region" description="Basic and acidic residues" evidence="6">
    <location>
        <begin position="1547"/>
        <end position="1556"/>
    </location>
</feature>
<evidence type="ECO:0000256" key="4">
    <source>
        <dbReference type="ARBA" id="ARBA00022806"/>
    </source>
</evidence>
<feature type="region of interest" description="Disordered" evidence="6">
    <location>
        <begin position="99"/>
        <end position="135"/>
    </location>
</feature>
<dbReference type="GO" id="GO:0043139">
    <property type="term" value="F:5'-3' DNA helicase activity"/>
    <property type="evidence" value="ECO:0007669"/>
    <property type="project" value="TreeGrafter"/>
</dbReference>
<dbReference type="Proteomes" id="UP000030750">
    <property type="component" value="Unassembled WGS sequence"/>
</dbReference>
<keyword evidence="5" id="KW-0067">ATP-binding</keyword>
<evidence type="ECO:0000256" key="6">
    <source>
        <dbReference type="SAM" id="MobiDB-lite"/>
    </source>
</evidence>
<reference evidence="9" key="2">
    <citation type="submission" date="2013-10" db="EMBL/GenBank/DDBJ databases">
        <authorList>
            <person name="Aslett M."/>
        </authorList>
    </citation>
    <scope>NUCLEOTIDE SEQUENCE [LARGE SCALE GENOMIC DNA]</scope>
    <source>
        <strain evidence="9">Houghton</strain>
    </source>
</reference>
<evidence type="ECO:0000313" key="9">
    <source>
        <dbReference type="EMBL" id="CDJ48171.1"/>
    </source>
</evidence>
<keyword evidence="10" id="KW-1185">Reference proteome</keyword>
<dbReference type="GO" id="GO:0005524">
    <property type="term" value="F:ATP binding"/>
    <property type="evidence" value="ECO:0007669"/>
    <property type="project" value="UniProtKB-KW"/>
</dbReference>
<gene>
    <name evidence="9" type="ORF">EBH_0043680</name>
</gene>
<dbReference type="Pfam" id="PF13086">
    <property type="entry name" value="AAA_11"/>
    <property type="match status" value="1"/>
</dbReference>
<dbReference type="InterPro" id="IPR041679">
    <property type="entry name" value="DNA2/NAM7-like_C"/>
</dbReference>
<evidence type="ECO:0008006" key="11">
    <source>
        <dbReference type="Google" id="ProtNLM"/>
    </source>
</evidence>
<dbReference type="EMBL" id="HG711014">
    <property type="protein sequence ID" value="CDJ48171.1"/>
    <property type="molecule type" value="Genomic_DNA"/>
</dbReference>
<dbReference type="InterPro" id="IPR027417">
    <property type="entry name" value="P-loop_NTPase"/>
</dbReference>
<organism evidence="9 10">
    <name type="scientific">Eimeria brunetti</name>
    <dbReference type="NCBI Taxonomy" id="51314"/>
    <lineage>
        <taxon>Eukaryota</taxon>
        <taxon>Sar</taxon>
        <taxon>Alveolata</taxon>
        <taxon>Apicomplexa</taxon>
        <taxon>Conoidasida</taxon>
        <taxon>Coccidia</taxon>
        <taxon>Eucoccidiorida</taxon>
        <taxon>Eimeriorina</taxon>
        <taxon>Eimeriidae</taxon>
        <taxon>Eimeria</taxon>
    </lineage>
</organism>
<dbReference type="Pfam" id="PF13087">
    <property type="entry name" value="AAA_12"/>
    <property type="match status" value="1"/>
</dbReference>
<protein>
    <recommendedName>
        <fullName evidence="11">DNA2/NAM7 helicase-like C-terminal domain-containing protein</fullName>
    </recommendedName>
</protein>
<dbReference type="InterPro" id="IPR050534">
    <property type="entry name" value="Coronavir_polyprotein_1ab"/>
</dbReference>
<feature type="domain" description="DNA2/NAM7 helicase helicase" evidence="7">
    <location>
        <begin position="977"/>
        <end position="1026"/>
    </location>
</feature>
<dbReference type="PANTHER" id="PTHR43788:SF8">
    <property type="entry name" value="DNA-BINDING PROTEIN SMUBP-2"/>
    <property type="match status" value="1"/>
</dbReference>
<evidence type="ECO:0000313" key="10">
    <source>
        <dbReference type="Proteomes" id="UP000030750"/>
    </source>
</evidence>
<evidence type="ECO:0000256" key="1">
    <source>
        <dbReference type="ARBA" id="ARBA00007913"/>
    </source>
</evidence>
<feature type="region of interest" description="Disordered" evidence="6">
    <location>
        <begin position="1525"/>
        <end position="1568"/>
    </location>
</feature>
<dbReference type="InterPro" id="IPR041677">
    <property type="entry name" value="DNA2/NAM7_AAA_11"/>
</dbReference>
<evidence type="ECO:0000256" key="2">
    <source>
        <dbReference type="ARBA" id="ARBA00022741"/>
    </source>
</evidence>
<evidence type="ECO:0000256" key="5">
    <source>
        <dbReference type="ARBA" id="ARBA00022840"/>
    </source>
</evidence>
<evidence type="ECO:0000259" key="8">
    <source>
        <dbReference type="Pfam" id="PF13087"/>
    </source>
</evidence>